<comment type="caution">
    <text evidence="1">The sequence shown here is derived from an EMBL/GenBank/DDBJ whole genome shotgun (WGS) entry which is preliminary data.</text>
</comment>
<dbReference type="Proteomes" id="UP000305401">
    <property type="component" value="Unassembled WGS sequence"/>
</dbReference>
<evidence type="ECO:0000313" key="2">
    <source>
        <dbReference type="Proteomes" id="UP000305401"/>
    </source>
</evidence>
<keyword evidence="2" id="KW-1185">Reference proteome</keyword>
<gene>
    <name evidence="1" type="ORF">E5990_08800</name>
</gene>
<protein>
    <submittedName>
        <fullName evidence="1">N-acetyltransferase</fullName>
    </submittedName>
</protein>
<reference evidence="1" key="1">
    <citation type="submission" date="2019-04" db="EMBL/GenBank/DDBJ databases">
        <title>Microbes associate with the intestines of laboratory mice.</title>
        <authorList>
            <person name="Navarre W."/>
            <person name="Wong E."/>
            <person name="Huang K.C."/>
            <person name="Tropini C."/>
            <person name="Ng K."/>
            <person name="Yu B."/>
        </authorList>
    </citation>
    <scope>NUCLEOTIDE SEQUENCE</scope>
    <source>
        <strain evidence="1">NM86_A22</strain>
    </source>
</reference>
<proteinExistence type="predicted"/>
<name>A0AC61S479_9BACT</name>
<accession>A0AC61S479</accession>
<sequence length="162" mass="18402">MTIRKATTIDIPRIMEIFDNARRYMRATDNRTQWDNGYPSENIVRNDICRGWSHVVETGGNIISTFCLMSDPEPSYAAIDGPGWLDNSPYLTIHRLASDESHSGILHLVTGYALSLSGNIRIDTHADNRPMLSALQHEKYTYCGIIRLPDNSKRLAFQLKFT</sequence>
<dbReference type="EMBL" id="SSTG01000126">
    <property type="protein sequence ID" value="THG45596.1"/>
    <property type="molecule type" value="Genomic_DNA"/>
</dbReference>
<evidence type="ECO:0000313" key="1">
    <source>
        <dbReference type="EMBL" id="THG45596.1"/>
    </source>
</evidence>
<organism evidence="1 2">
    <name type="scientific">Muribaculum caecicola</name>
    <dbReference type="NCBI Taxonomy" id="3038144"/>
    <lineage>
        <taxon>Bacteria</taxon>
        <taxon>Pseudomonadati</taxon>
        <taxon>Bacteroidota</taxon>
        <taxon>Bacteroidia</taxon>
        <taxon>Bacteroidales</taxon>
        <taxon>Muribaculaceae</taxon>
        <taxon>Muribaculum</taxon>
    </lineage>
</organism>